<reference evidence="1 2" key="1">
    <citation type="journal article" date="2016" name="Nat. Commun.">
        <title>Thousands of microbial genomes shed light on interconnected biogeochemical processes in an aquifer system.</title>
        <authorList>
            <person name="Anantharaman K."/>
            <person name="Brown C.T."/>
            <person name="Hug L.A."/>
            <person name="Sharon I."/>
            <person name="Castelle C.J."/>
            <person name="Probst A.J."/>
            <person name="Thomas B.C."/>
            <person name="Singh A."/>
            <person name="Wilkins M.J."/>
            <person name="Karaoz U."/>
            <person name="Brodie E.L."/>
            <person name="Williams K.H."/>
            <person name="Hubbard S.S."/>
            <person name="Banfield J.F."/>
        </authorList>
    </citation>
    <scope>NUCLEOTIDE SEQUENCE [LARGE SCALE GENOMIC DNA]</scope>
</reference>
<dbReference type="STRING" id="1798396.A2973_04090"/>
<dbReference type="InterPro" id="IPR035994">
    <property type="entry name" value="Nucleoside_phosphorylase_sf"/>
</dbReference>
<dbReference type="EMBL" id="MFJZ01000018">
    <property type="protein sequence ID" value="OGG30508.1"/>
    <property type="molecule type" value="Genomic_DNA"/>
</dbReference>
<accession>A0A1F6B0S1</accession>
<evidence type="ECO:0000313" key="2">
    <source>
        <dbReference type="Proteomes" id="UP000176409"/>
    </source>
</evidence>
<name>A0A1F6B0S1_9BACT</name>
<protein>
    <submittedName>
        <fullName evidence="1">Uncharacterized protein</fullName>
    </submittedName>
</protein>
<sequence>MAIVEAFASSEVGITYSDEPQGSRASGLERSMLRDVLGALSPDTLAQRDETAQLIEILHIQESADRIEEAFKEKDLPTPTLFVFYTAGFTAPDSAIELGKYGEDGPFEHFPKADIGGHSGKGSAIALGRGHSALLFEGRSHTYGGVGKEYAEMLYSRPLAVVRELMRRGRERGVESAVILTYLTGVDEDSPLKPGDLGVVIDHLELSGGRAGLSPGAGPHDILDRMTGNRFEPKAGRASDKPITQLFTKLARDRGIRVGGVLAVGTMGTTSYQGIGERALALTLFDRAKAIGLTALTEELFGEGEVPSLFYDMALSFDVDTVRQVIQKTHVDDPAQTYTEPDFSLLVVVLPTDSVGEGSGTVDHGKVVASALATGERNGALIAELLTTLTNDPSVLPPVSPPPAWVGPLSLQAQTADLP</sequence>
<dbReference type="Proteomes" id="UP000176409">
    <property type="component" value="Unassembled WGS sequence"/>
</dbReference>
<organism evidence="1 2">
    <name type="scientific">Candidatus Gottesmanbacteria bacterium RIFCSPLOWO2_01_FULL_49_10</name>
    <dbReference type="NCBI Taxonomy" id="1798396"/>
    <lineage>
        <taxon>Bacteria</taxon>
        <taxon>Candidatus Gottesmaniibacteriota</taxon>
    </lineage>
</organism>
<dbReference type="GO" id="GO:0003824">
    <property type="term" value="F:catalytic activity"/>
    <property type="evidence" value="ECO:0007669"/>
    <property type="project" value="InterPro"/>
</dbReference>
<evidence type="ECO:0000313" key="1">
    <source>
        <dbReference type="EMBL" id="OGG30508.1"/>
    </source>
</evidence>
<gene>
    <name evidence="1" type="ORF">A2973_04090</name>
</gene>
<dbReference type="AlphaFoldDB" id="A0A1F6B0S1"/>
<dbReference type="GO" id="GO:0009116">
    <property type="term" value="P:nucleoside metabolic process"/>
    <property type="evidence" value="ECO:0007669"/>
    <property type="project" value="InterPro"/>
</dbReference>
<comment type="caution">
    <text evidence="1">The sequence shown here is derived from an EMBL/GenBank/DDBJ whole genome shotgun (WGS) entry which is preliminary data.</text>
</comment>
<proteinExistence type="predicted"/>
<dbReference type="Gene3D" id="3.40.50.1580">
    <property type="entry name" value="Nucleoside phosphorylase domain"/>
    <property type="match status" value="1"/>
</dbReference>